<evidence type="ECO:0000259" key="1">
    <source>
        <dbReference type="Pfam" id="PF03428"/>
    </source>
</evidence>
<evidence type="ECO:0000313" key="3">
    <source>
        <dbReference type="Proteomes" id="UP000249185"/>
    </source>
</evidence>
<evidence type="ECO:0000313" key="2">
    <source>
        <dbReference type="EMBL" id="PZQ48793.1"/>
    </source>
</evidence>
<protein>
    <recommendedName>
        <fullName evidence="1">Plasmid replication protein C N-terminal domain-containing protein</fullName>
    </recommendedName>
</protein>
<dbReference type="AlphaFoldDB" id="A0A2W5Q230"/>
<dbReference type="EMBL" id="QFPW01000010">
    <property type="protein sequence ID" value="PZQ48793.1"/>
    <property type="molecule type" value="Genomic_DNA"/>
</dbReference>
<dbReference type="Pfam" id="PF03428">
    <property type="entry name" value="RP-C"/>
    <property type="match status" value="1"/>
</dbReference>
<comment type="caution">
    <text evidence="2">The sequence shown here is derived from an EMBL/GenBank/DDBJ whole genome shotgun (WGS) entry which is preliminary data.</text>
</comment>
<dbReference type="Proteomes" id="UP000249185">
    <property type="component" value="Unassembled WGS sequence"/>
</dbReference>
<name>A0A2W5Q230_RHOSU</name>
<gene>
    <name evidence="2" type="ORF">DI556_13340</name>
</gene>
<dbReference type="InterPro" id="IPR005090">
    <property type="entry name" value="RepC_N"/>
</dbReference>
<proteinExistence type="predicted"/>
<organism evidence="2 3">
    <name type="scientific">Rhodovulum sulfidophilum</name>
    <name type="common">Rhodobacter sulfidophilus</name>
    <dbReference type="NCBI Taxonomy" id="35806"/>
    <lineage>
        <taxon>Bacteria</taxon>
        <taxon>Pseudomonadati</taxon>
        <taxon>Pseudomonadota</taxon>
        <taxon>Alphaproteobacteria</taxon>
        <taxon>Rhodobacterales</taxon>
        <taxon>Paracoccaceae</taxon>
        <taxon>Rhodovulum</taxon>
    </lineage>
</organism>
<reference evidence="2 3" key="1">
    <citation type="submission" date="2017-08" db="EMBL/GenBank/DDBJ databases">
        <title>Infants hospitalized years apart are colonized by the same room-sourced microbial strains.</title>
        <authorList>
            <person name="Brooks B."/>
            <person name="Olm M.R."/>
            <person name="Firek B.A."/>
            <person name="Baker R."/>
            <person name="Thomas B.C."/>
            <person name="Morowitz M.J."/>
            <person name="Banfield J.F."/>
        </authorList>
    </citation>
    <scope>NUCLEOTIDE SEQUENCE [LARGE SCALE GENOMIC DNA]</scope>
    <source>
        <strain evidence="2">S2_005_002_R2_34</strain>
    </source>
</reference>
<sequence>MSRTLTEAHLVALAIADRFESLPPKVNRMELADAIEILQCALNLTSTEVIYFRLACRNTPEAFWRDGHEPVFGWSRLRVARTMKLDERTISRIETSLVTKGLVVHRDGPTMRRHGGTRWYAGKGVSLAPAAARFDELRARARAAIDEDRRWEEARVSIYSGKSFLDGVLKRDDILPEVAETVMALMRDIPVRMQARMSLDELEPLAARVNNLVARLTELFGVPSMSSACDIHVRPETEPDSPNQRAAGDAGEIALVVETAADAGIPVAVARKVVGDRGLERTRRALSGLEARLRQTNAPVRSPVAYFQWLIANDSHSASRTRQSC</sequence>
<feature type="domain" description="Plasmid replication protein C N-terminal" evidence="1">
    <location>
        <begin position="3"/>
        <end position="156"/>
    </location>
</feature>
<accession>A0A2W5Q230</accession>